<feature type="region of interest" description="Disordered" evidence="1">
    <location>
        <begin position="97"/>
        <end position="119"/>
    </location>
</feature>
<protein>
    <recommendedName>
        <fullName evidence="4">Polyprotein</fullName>
    </recommendedName>
</protein>
<organism evidence="2 3">
    <name type="scientific">Marasmius tenuissimus</name>
    <dbReference type="NCBI Taxonomy" id="585030"/>
    <lineage>
        <taxon>Eukaryota</taxon>
        <taxon>Fungi</taxon>
        <taxon>Dikarya</taxon>
        <taxon>Basidiomycota</taxon>
        <taxon>Agaricomycotina</taxon>
        <taxon>Agaricomycetes</taxon>
        <taxon>Agaricomycetidae</taxon>
        <taxon>Agaricales</taxon>
        <taxon>Marasmiineae</taxon>
        <taxon>Marasmiaceae</taxon>
        <taxon>Marasmius</taxon>
    </lineage>
</organism>
<reference evidence="2 3" key="1">
    <citation type="submission" date="2024-05" db="EMBL/GenBank/DDBJ databases">
        <title>A draft genome resource for the thread blight pathogen Marasmius tenuissimus strain MS-2.</title>
        <authorList>
            <person name="Yulfo-Soto G.E."/>
            <person name="Baruah I.K."/>
            <person name="Amoako-Attah I."/>
            <person name="Bukari Y."/>
            <person name="Meinhardt L.W."/>
            <person name="Bailey B.A."/>
            <person name="Cohen S.P."/>
        </authorList>
    </citation>
    <scope>NUCLEOTIDE SEQUENCE [LARGE SCALE GENOMIC DNA]</scope>
    <source>
        <strain evidence="2 3">MS-2</strain>
    </source>
</reference>
<evidence type="ECO:0000313" key="2">
    <source>
        <dbReference type="EMBL" id="KAL0058825.1"/>
    </source>
</evidence>
<accession>A0ABR2ZBV4</accession>
<evidence type="ECO:0000313" key="3">
    <source>
        <dbReference type="Proteomes" id="UP001437256"/>
    </source>
</evidence>
<dbReference type="Proteomes" id="UP001437256">
    <property type="component" value="Unassembled WGS sequence"/>
</dbReference>
<name>A0ABR2ZBV4_9AGAR</name>
<sequence>MELISLFDFEITYIPGESNTFADALSRVYSDEPKGVVRAQSEYVQDLSGLQLPASGPEPVYVDSGAVEMASGSALRRSARLAAQRRVPVDPSVVTVNEEGTRDLPQAGPGPSTTDRRCAKRRSVIVEDVPEVEERVTEPLPDDGLLLEEVTARPILATDETGVVPMLHDAINNFDFPEVLKDTYLAGCDFQPIIARSDE</sequence>
<evidence type="ECO:0008006" key="4">
    <source>
        <dbReference type="Google" id="ProtNLM"/>
    </source>
</evidence>
<dbReference type="EMBL" id="JBBXMP010000272">
    <property type="protein sequence ID" value="KAL0058825.1"/>
    <property type="molecule type" value="Genomic_DNA"/>
</dbReference>
<comment type="caution">
    <text evidence="2">The sequence shown here is derived from an EMBL/GenBank/DDBJ whole genome shotgun (WGS) entry which is preliminary data.</text>
</comment>
<proteinExistence type="predicted"/>
<gene>
    <name evidence="2" type="ORF">AAF712_014476</name>
</gene>
<keyword evidence="3" id="KW-1185">Reference proteome</keyword>
<evidence type="ECO:0000256" key="1">
    <source>
        <dbReference type="SAM" id="MobiDB-lite"/>
    </source>
</evidence>